<name>A0A167MYT8_PHYB8</name>
<dbReference type="VEuPathDB" id="FungiDB:PHYBLDRAFT_67519"/>
<dbReference type="Proteomes" id="UP000077315">
    <property type="component" value="Unassembled WGS sequence"/>
</dbReference>
<dbReference type="OrthoDB" id="2281765at2759"/>
<keyword evidence="4" id="KW-1185">Reference proteome</keyword>
<feature type="compositionally biased region" description="Low complexity" evidence="2">
    <location>
        <begin position="164"/>
        <end position="191"/>
    </location>
</feature>
<dbReference type="EMBL" id="KV440979">
    <property type="protein sequence ID" value="OAD74564.1"/>
    <property type="molecule type" value="Genomic_DNA"/>
</dbReference>
<evidence type="ECO:0000313" key="3">
    <source>
        <dbReference type="EMBL" id="OAD74564.1"/>
    </source>
</evidence>
<accession>A0A167MYT8</accession>
<dbReference type="STRING" id="763407.A0A167MYT8"/>
<organism evidence="3 4">
    <name type="scientific">Phycomyces blakesleeanus (strain ATCC 8743b / DSM 1359 / FGSC 10004 / NBRC 33097 / NRRL 1555)</name>
    <dbReference type="NCBI Taxonomy" id="763407"/>
    <lineage>
        <taxon>Eukaryota</taxon>
        <taxon>Fungi</taxon>
        <taxon>Fungi incertae sedis</taxon>
        <taxon>Mucoromycota</taxon>
        <taxon>Mucoromycotina</taxon>
        <taxon>Mucoromycetes</taxon>
        <taxon>Mucorales</taxon>
        <taxon>Phycomycetaceae</taxon>
        <taxon>Phycomyces</taxon>
    </lineage>
</organism>
<keyword evidence="1" id="KW-0175">Coiled coil</keyword>
<evidence type="ECO:0000256" key="1">
    <source>
        <dbReference type="SAM" id="Coils"/>
    </source>
</evidence>
<evidence type="ECO:0000313" key="4">
    <source>
        <dbReference type="Proteomes" id="UP000077315"/>
    </source>
</evidence>
<protein>
    <submittedName>
        <fullName evidence="3">Uncharacterized protein</fullName>
    </submittedName>
</protein>
<reference evidence="4" key="1">
    <citation type="submission" date="2015-06" db="EMBL/GenBank/DDBJ databases">
        <title>Expansion of signal transduction pathways in fungi by whole-genome duplication.</title>
        <authorList>
            <consortium name="DOE Joint Genome Institute"/>
            <person name="Corrochano L.M."/>
            <person name="Kuo A."/>
            <person name="Marcet-Houben M."/>
            <person name="Polaino S."/>
            <person name="Salamov A."/>
            <person name="Villalobos J.M."/>
            <person name="Alvarez M.I."/>
            <person name="Avalos J."/>
            <person name="Benito E.P."/>
            <person name="Benoit I."/>
            <person name="Burger G."/>
            <person name="Camino L.P."/>
            <person name="Canovas D."/>
            <person name="Cerda-Olmedo E."/>
            <person name="Cheng J.-F."/>
            <person name="Dominguez A."/>
            <person name="Elias M."/>
            <person name="Eslava A.P."/>
            <person name="Glaser F."/>
            <person name="Grimwood J."/>
            <person name="Gutierrez G."/>
            <person name="Heitman J."/>
            <person name="Henrissat B."/>
            <person name="Iturriaga E.A."/>
            <person name="Lang B.F."/>
            <person name="Lavin J.L."/>
            <person name="Lee S."/>
            <person name="Li W."/>
            <person name="Lindquist E."/>
            <person name="Lopez-Garcia S."/>
            <person name="Luque E.M."/>
            <person name="Marcos A.T."/>
            <person name="Martin J."/>
            <person name="McCluskey K."/>
            <person name="Medina H.R."/>
            <person name="Miralles-Duran A."/>
            <person name="Miyazaki A."/>
            <person name="Munoz-Torres E."/>
            <person name="Oguiza J.A."/>
            <person name="Ohm R."/>
            <person name="Olmedo M."/>
            <person name="Orejas M."/>
            <person name="Ortiz-Castellanos L."/>
            <person name="Pisabarro A.G."/>
            <person name="Rodriguez-Romero J."/>
            <person name="Ruiz-Herrera J."/>
            <person name="Ruiz-Vazquez R."/>
            <person name="Sanz C."/>
            <person name="Schackwitz W."/>
            <person name="Schmutz J."/>
            <person name="Shahriari M."/>
            <person name="Shelest E."/>
            <person name="Silva-Franco F."/>
            <person name="Soanes D."/>
            <person name="Syed K."/>
            <person name="Tagua V.G."/>
            <person name="Talbot N.J."/>
            <person name="Thon M."/>
            <person name="De vries R.P."/>
            <person name="Wiebenga A."/>
            <person name="Yadav J.S."/>
            <person name="Braun E.L."/>
            <person name="Baker S."/>
            <person name="Garre V."/>
            <person name="Horwitz B."/>
            <person name="Torres-Martinez S."/>
            <person name="Idnurm A."/>
            <person name="Herrera-Estrella A."/>
            <person name="Gabaldon T."/>
            <person name="Grigoriev I.V."/>
        </authorList>
    </citation>
    <scope>NUCLEOTIDE SEQUENCE [LARGE SCALE GENOMIC DNA]</scope>
    <source>
        <strain evidence="4">NRRL 1555(-)</strain>
    </source>
</reference>
<proteinExistence type="predicted"/>
<dbReference type="GeneID" id="29002714"/>
<evidence type="ECO:0000256" key="2">
    <source>
        <dbReference type="SAM" id="MobiDB-lite"/>
    </source>
</evidence>
<dbReference type="AlphaFoldDB" id="A0A167MYT8"/>
<gene>
    <name evidence="3" type="ORF">PHYBLDRAFT_67519</name>
</gene>
<dbReference type="RefSeq" id="XP_018292604.1">
    <property type="nucleotide sequence ID" value="XM_018441808.1"/>
</dbReference>
<dbReference type="InParanoid" id="A0A167MYT8"/>
<feature type="coiled-coil region" evidence="1">
    <location>
        <begin position="114"/>
        <end position="148"/>
    </location>
</feature>
<feature type="region of interest" description="Disordered" evidence="2">
    <location>
        <begin position="160"/>
        <end position="195"/>
    </location>
</feature>
<sequence>MSPRISSTFGSRVILFKAQENLVQKDLYKVFCPPDTFPLFGAQTIIKSSITPIATSDCSPTTKKQQIFYLTVLDQLVMNSTRTNFATKRISSFVINHDENHKQCITSSAKDAIIAELRSSLALLKEAFDEVKESNKTLKSMLQALMNKDTVDPTSLIASKHAPKNITNSSSNNNNNNNKNSNSNGDTKTNSMSKQTYADKAKSTIAATVPKVLKQKLDILKAQTIRALQPTSGSSTYDFVYLSCKRFYKYNEVCKMMSILKISQSRILDIHFPARGVIGLLVHRDFKSELIDLLHKQKIVPISHFSPLDGKIICDPKLALESLDVHASKAQELFDKRILRTCLHQPALEKSRKILTCIYGQMVLE</sequence>